<dbReference type="InterPro" id="IPR008266">
    <property type="entry name" value="Tyr_kinase_AS"/>
</dbReference>
<name>A0A2A9NEE4_9AGAR</name>
<dbReference type="EMBL" id="KZ302173">
    <property type="protein sequence ID" value="PFH46627.1"/>
    <property type="molecule type" value="Genomic_DNA"/>
</dbReference>
<protein>
    <recommendedName>
        <fullName evidence="1">Protein kinase domain-containing protein</fullName>
    </recommendedName>
</protein>
<dbReference type="Pfam" id="PF01636">
    <property type="entry name" value="APH"/>
    <property type="match status" value="1"/>
</dbReference>
<keyword evidence="3" id="KW-1185">Reference proteome</keyword>
<dbReference type="OrthoDB" id="4062651at2759"/>
<reference evidence="2 3" key="1">
    <citation type="submission" date="2014-02" db="EMBL/GenBank/DDBJ databases">
        <title>Transposable element dynamics among asymbiotic and ectomycorrhizal Amanita fungi.</title>
        <authorList>
            <consortium name="DOE Joint Genome Institute"/>
            <person name="Hess J."/>
            <person name="Skrede I."/>
            <person name="Wolfe B."/>
            <person name="LaButti K."/>
            <person name="Ohm R.A."/>
            <person name="Grigoriev I.V."/>
            <person name="Pringle A."/>
        </authorList>
    </citation>
    <scope>NUCLEOTIDE SEQUENCE [LARGE SCALE GENOMIC DNA]</scope>
    <source>
        <strain evidence="2 3">SKay4041</strain>
    </source>
</reference>
<dbReference type="GO" id="GO:0005524">
    <property type="term" value="F:ATP binding"/>
    <property type="evidence" value="ECO:0007669"/>
    <property type="project" value="InterPro"/>
</dbReference>
<dbReference type="SUPFAM" id="SSF56112">
    <property type="entry name" value="Protein kinase-like (PK-like)"/>
    <property type="match status" value="1"/>
</dbReference>
<dbReference type="AlphaFoldDB" id="A0A2A9NEE4"/>
<evidence type="ECO:0000259" key="1">
    <source>
        <dbReference type="PROSITE" id="PS50011"/>
    </source>
</evidence>
<evidence type="ECO:0000313" key="3">
    <source>
        <dbReference type="Proteomes" id="UP000242287"/>
    </source>
</evidence>
<sequence>MQAFLNTIQRIEAHYEKLSLCDPPLEGRSYPYKTFYHDESGNQIKFRYTERIFPHKLVFRAMTCPDGTQLCVNFTTQYSKDAHYFLAKLGYAPRLHAVTELPGGWNMVVMEFSPYLLLDTLNLVLPSEVRAILKPKIMYAVHLLRRQGFVHGDIRPGNILVDEAILGGDTYAFHILDFDWARRRIGEAVYPPFINKKTIRRPEDISGGQPITVEHDIQMAEWSL</sequence>
<dbReference type="Proteomes" id="UP000242287">
    <property type="component" value="Unassembled WGS sequence"/>
</dbReference>
<accession>A0A2A9NEE4</accession>
<feature type="domain" description="Protein kinase" evidence="1">
    <location>
        <begin position="1"/>
        <end position="224"/>
    </location>
</feature>
<gene>
    <name evidence="2" type="ORF">AMATHDRAFT_154269</name>
</gene>
<dbReference type="InterPro" id="IPR002575">
    <property type="entry name" value="Aminoglycoside_PTrfase"/>
</dbReference>
<dbReference type="Gene3D" id="1.10.510.10">
    <property type="entry name" value="Transferase(Phosphotransferase) domain 1"/>
    <property type="match status" value="1"/>
</dbReference>
<proteinExistence type="predicted"/>
<dbReference type="PROSITE" id="PS50011">
    <property type="entry name" value="PROTEIN_KINASE_DOM"/>
    <property type="match status" value="1"/>
</dbReference>
<dbReference type="GO" id="GO:0004672">
    <property type="term" value="F:protein kinase activity"/>
    <property type="evidence" value="ECO:0007669"/>
    <property type="project" value="InterPro"/>
</dbReference>
<dbReference type="InterPro" id="IPR000719">
    <property type="entry name" value="Prot_kinase_dom"/>
</dbReference>
<dbReference type="InterPro" id="IPR011009">
    <property type="entry name" value="Kinase-like_dom_sf"/>
</dbReference>
<dbReference type="PROSITE" id="PS00109">
    <property type="entry name" value="PROTEIN_KINASE_TYR"/>
    <property type="match status" value="1"/>
</dbReference>
<evidence type="ECO:0000313" key="2">
    <source>
        <dbReference type="EMBL" id="PFH46627.1"/>
    </source>
</evidence>
<organism evidence="2 3">
    <name type="scientific">Amanita thiersii Skay4041</name>
    <dbReference type="NCBI Taxonomy" id="703135"/>
    <lineage>
        <taxon>Eukaryota</taxon>
        <taxon>Fungi</taxon>
        <taxon>Dikarya</taxon>
        <taxon>Basidiomycota</taxon>
        <taxon>Agaricomycotina</taxon>
        <taxon>Agaricomycetes</taxon>
        <taxon>Agaricomycetidae</taxon>
        <taxon>Agaricales</taxon>
        <taxon>Pluteineae</taxon>
        <taxon>Amanitaceae</taxon>
        <taxon>Amanita</taxon>
    </lineage>
</organism>